<dbReference type="InterPro" id="IPR029000">
    <property type="entry name" value="Cyclophilin-like_dom_sf"/>
</dbReference>
<keyword evidence="6" id="KW-1185">Reference proteome</keyword>
<name>A0ABP5BV79_9ACTN</name>
<dbReference type="Gene3D" id="2.40.100.10">
    <property type="entry name" value="Cyclophilin-like"/>
    <property type="match status" value="1"/>
</dbReference>
<dbReference type="Pfam" id="PF02626">
    <property type="entry name" value="CT_A_B"/>
    <property type="match status" value="1"/>
</dbReference>
<gene>
    <name evidence="5" type="ORF">GCM10009838_03940</name>
</gene>
<evidence type="ECO:0000256" key="2">
    <source>
        <dbReference type="ARBA" id="ARBA00022801"/>
    </source>
</evidence>
<evidence type="ECO:0000256" key="1">
    <source>
        <dbReference type="ARBA" id="ARBA00022741"/>
    </source>
</evidence>
<keyword evidence="2" id="KW-0378">Hydrolase</keyword>
<protein>
    <recommendedName>
        <fullName evidence="4">Carboxyltransferase domain-containing protein</fullName>
    </recommendedName>
</protein>
<keyword evidence="1" id="KW-0547">Nucleotide-binding</keyword>
<evidence type="ECO:0000313" key="6">
    <source>
        <dbReference type="Proteomes" id="UP001499854"/>
    </source>
</evidence>
<accession>A0ABP5BV79</accession>
<dbReference type="InterPro" id="IPR003778">
    <property type="entry name" value="CT_A_B"/>
</dbReference>
<feature type="domain" description="Carboxyltransferase" evidence="4">
    <location>
        <begin position="33"/>
        <end position="68"/>
    </location>
</feature>
<evidence type="ECO:0000256" key="3">
    <source>
        <dbReference type="ARBA" id="ARBA00022840"/>
    </source>
</evidence>
<reference evidence="6" key="1">
    <citation type="journal article" date="2019" name="Int. J. Syst. Evol. Microbiol.">
        <title>The Global Catalogue of Microorganisms (GCM) 10K type strain sequencing project: providing services to taxonomists for standard genome sequencing and annotation.</title>
        <authorList>
            <consortium name="The Broad Institute Genomics Platform"/>
            <consortium name="The Broad Institute Genome Sequencing Center for Infectious Disease"/>
            <person name="Wu L."/>
            <person name="Ma J."/>
        </authorList>
    </citation>
    <scope>NUCLEOTIDE SEQUENCE [LARGE SCALE GENOMIC DNA]</scope>
    <source>
        <strain evidence="6">JCM 16013</strain>
    </source>
</reference>
<dbReference type="Proteomes" id="UP001499854">
    <property type="component" value="Unassembled WGS sequence"/>
</dbReference>
<organism evidence="5 6">
    <name type="scientific">Catenulispora subtropica</name>
    <dbReference type="NCBI Taxonomy" id="450798"/>
    <lineage>
        <taxon>Bacteria</taxon>
        <taxon>Bacillati</taxon>
        <taxon>Actinomycetota</taxon>
        <taxon>Actinomycetes</taxon>
        <taxon>Catenulisporales</taxon>
        <taxon>Catenulisporaceae</taxon>
        <taxon>Catenulispora</taxon>
    </lineage>
</organism>
<dbReference type="EMBL" id="BAAAQM010000001">
    <property type="protein sequence ID" value="GAA1952023.1"/>
    <property type="molecule type" value="Genomic_DNA"/>
</dbReference>
<sequence>MRVGAESLCVHGDSPSAVAVAVAVALARAAGRARDGEPASEPMVVGAMQVPPDGRPALFLADHPVTGGTR</sequence>
<comment type="caution">
    <text evidence="5">The sequence shown here is derived from an EMBL/GenBank/DDBJ whole genome shotgun (WGS) entry which is preliminary data.</text>
</comment>
<keyword evidence="3" id="KW-0067">ATP-binding</keyword>
<evidence type="ECO:0000259" key="4">
    <source>
        <dbReference type="Pfam" id="PF02626"/>
    </source>
</evidence>
<proteinExistence type="predicted"/>
<evidence type="ECO:0000313" key="5">
    <source>
        <dbReference type="EMBL" id="GAA1952023.1"/>
    </source>
</evidence>